<evidence type="ECO:0000256" key="1">
    <source>
        <dbReference type="ARBA" id="ARBA00004196"/>
    </source>
</evidence>
<feature type="coiled-coil region" evidence="3">
    <location>
        <begin position="75"/>
        <end position="109"/>
    </location>
</feature>
<organism evidence="5">
    <name type="scientific">hydrocarbon metagenome</name>
    <dbReference type="NCBI Taxonomy" id="938273"/>
    <lineage>
        <taxon>unclassified sequences</taxon>
        <taxon>metagenomes</taxon>
        <taxon>ecological metagenomes</taxon>
    </lineage>
</organism>
<dbReference type="EMBL" id="LNQE01000056">
    <property type="protein sequence ID" value="KUG29645.1"/>
    <property type="molecule type" value="Genomic_DNA"/>
</dbReference>
<reference evidence="5" key="1">
    <citation type="journal article" date="2015" name="Proc. Natl. Acad. Sci. U.S.A.">
        <title>Networks of energetic and metabolic interactions define dynamics in microbial communities.</title>
        <authorList>
            <person name="Embree M."/>
            <person name="Liu J.K."/>
            <person name="Al-Bassam M.M."/>
            <person name="Zengler K."/>
        </authorList>
    </citation>
    <scope>NUCLEOTIDE SEQUENCE</scope>
</reference>
<evidence type="ECO:0000256" key="3">
    <source>
        <dbReference type="SAM" id="Coils"/>
    </source>
</evidence>
<proteinExistence type="predicted"/>
<dbReference type="InterPro" id="IPR059052">
    <property type="entry name" value="HH_YbhG-like"/>
</dbReference>
<comment type="caution">
    <text evidence="5">The sequence shown here is derived from an EMBL/GenBank/DDBJ whole genome shotgun (WGS) entry which is preliminary data.</text>
</comment>
<sequence>MRLVAVNRRRLGLAALAVALCVLAGCGQAPDGVLPGYVEGEFVYVASKLGGRLDVLPAVKGSRIAAGEPLFILEHDYEQKALDMAEADLAQAENTLRDKEKGLRAEEIDQLVASLNRARVIKSLAEIEHSRRENLYASGSVSKEELDKARTEHESSQAWVRELEAKLATGKLPQRIDQIMAARAAVDAARAGVAQARWNLEQKIQAAPVSGLVFDILHYVGEWVAASSPVAVLLPPENVKVRFFVPEALVASVSPGQRILVARDGIPEPVEAVVDYISTQAEYAPPVIFSQGFREKLVFLVEARFAPEAARTMHPGQPVDVRLAGVSQGTPQP</sequence>
<dbReference type="InterPro" id="IPR050465">
    <property type="entry name" value="UPF0194_transport"/>
</dbReference>
<accession>A0A0W8G936</accession>
<dbReference type="PANTHER" id="PTHR32347:SF23">
    <property type="entry name" value="BLL5650 PROTEIN"/>
    <property type="match status" value="1"/>
</dbReference>
<evidence type="ECO:0000256" key="2">
    <source>
        <dbReference type="ARBA" id="ARBA00023054"/>
    </source>
</evidence>
<dbReference type="PROSITE" id="PS51257">
    <property type="entry name" value="PROKAR_LIPOPROTEIN"/>
    <property type="match status" value="1"/>
</dbReference>
<dbReference type="SUPFAM" id="SSF111369">
    <property type="entry name" value="HlyD-like secretion proteins"/>
    <property type="match status" value="2"/>
</dbReference>
<gene>
    <name evidence="5" type="ORF">ASZ90_000461</name>
</gene>
<dbReference type="GO" id="GO:0030313">
    <property type="term" value="C:cell envelope"/>
    <property type="evidence" value="ECO:0007669"/>
    <property type="project" value="UniProtKB-SubCell"/>
</dbReference>
<dbReference type="PANTHER" id="PTHR32347">
    <property type="entry name" value="EFFLUX SYSTEM COMPONENT YKNX-RELATED"/>
    <property type="match status" value="1"/>
</dbReference>
<feature type="domain" description="YbhG-like alpha-helical hairpin" evidence="4">
    <location>
        <begin position="76"/>
        <end position="201"/>
    </location>
</feature>
<keyword evidence="2 3" id="KW-0175">Coiled coil</keyword>
<evidence type="ECO:0000259" key="4">
    <source>
        <dbReference type="Pfam" id="PF25881"/>
    </source>
</evidence>
<dbReference type="Gene3D" id="2.40.30.170">
    <property type="match status" value="1"/>
</dbReference>
<comment type="subcellular location">
    <subcellularLocation>
        <location evidence="1">Cell envelope</location>
    </subcellularLocation>
</comment>
<name>A0A0W8G936_9ZZZZ</name>
<dbReference type="Gene3D" id="2.40.50.100">
    <property type="match status" value="1"/>
</dbReference>
<dbReference type="Pfam" id="PF25881">
    <property type="entry name" value="HH_YBHG"/>
    <property type="match status" value="1"/>
</dbReference>
<protein>
    <submittedName>
        <fullName evidence="5">Putative membrane fusion protein (Mfp) component of efflux pump, membrane anchor protein ybhg</fullName>
    </submittedName>
</protein>
<evidence type="ECO:0000313" key="5">
    <source>
        <dbReference type="EMBL" id="KUG29645.1"/>
    </source>
</evidence>
<dbReference type="AlphaFoldDB" id="A0A0W8G936"/>
<dbReference type="Gene3D" id="1.10.287.470">
    <property type="entry name" value="Helix hairpin bin"/>
    <property type="match status" value="1"/>
</dbReference>